<dbReference type="EMBL" id="CP022129">
    <property type="protein sequence ID" value="ASF48504.1"/>
    <property type="molecule type" value="Genomic_DNA"/>
</dbReference>
<name>A0A1Z4C4U8_9GAMM</name>
<proteinExistence type="predicted"/>
<evidence type="ECO:0000313" key="1">
    <source>
        <dbReference type="EMBL" id="ASF48504.1"/>
    </source>
</evidence>
<keyword evidence="2" id="KW-1185">Reference proteome</keyword>
<protein>
    <submittedName>
        <fullName evidence="1">Uncharacterized protein</fullName>
    </submittedName>
</protein>
<dbReference type="Proteomes" id="UP000197019">
    <property type="component" value="Chromosome"/>
</dbReference>
<accession>A0A1Z4C4U8</accession>
<dbReference type="RefSeq" id="WP_088621366.1">
    <property type="nucleotide sequence ID" value="NZ_CP022129.1"/>
</dbReference>
<organism evidence="1 2">
    <name type="scientific">Methylovulum psychrotolerans</name>
    <dbReference type="NCBI Taxonomy" id="1704499"/>
    <lineage>
        <taxon>Bacteria</taxon>
        <taxon>Pseudomonadati</taxon>
        <taxon>Pseudomonadota</taxon>
        <taxon>Gammaproteobacteria</taxon>
        <taxon>Methylococcales</taxon>
        <taxon>Methylococcaceae</taxon>
        <taxon>Methylovulum</taxon>
    </lineage>
</organism>
<dbReference type="AlphaFoldDB" id="A0A1Z4C4U8"/>
<gene>
    <name evidence="1" type="ORF">CEK71_21940</name>
</gene>
<dbReference type="OrthoDB" id="1808144at2"/>
<reference evidence="1 2" key="1">
    <citation type="submission" date="2017-06" db="EMBL/GenBank/DDBJ databases">
        <title>Genome Sequencing of the methanotroph Methylovulum psychrotolerants str. HV10-M2 isolated from a high-altitude environment.</title>
        <authorList>
            <person name="Mateos-Rivera A."/>
        </authorList>
    </citation>
    <scope>NUCLEOTIDE SEQUENCE [LARGE SCALE GENOMIC DNA]</scope>
    <source>
        <strain evidence="1 2">HV10_M2</strain>
    </source>
</reference>
<evidence type="ECO:0000313" key="2">
    <source>
        <dbReference type="Proteomes" id="UP000197019"/>
    </source>
</evidence>
<sequence length="147" mass="15716">MRDSLLRPQGRFVLEVFRDGQLCERVDEPNLIVVGYQAMLAQLLGSGLAGQWAVSQIGFGTSGVTPTFQQTVLANGFVKAVDGVAYPAANKVEFAFSLDAGEANGKAIFEFGLLAGNGTLFARKVRTQALAKTGDISLSGRWSIEFL</sequence>
<dbReference type="KEGG" id="mpsy:CEK71_21940"/>